<dbReference type="Pfam" id="PF00400">
    <property type="entry name" value="WD40"/>
    <property type="match status" value="1"/>
</dbReference>
<dbReference type="InterPro" id="IPR001680">
    <property type="entry name" value="WD40_rpt"/>
</dbReference>
<gene>
    <name evidence="8" type="ORF">PAUS00366_LOCUS21540</name>
</gene>
<dbReference type="InterPro" id="IPR036322">
    <property type="entry name" value="WD40_repeat_dom_sf"/>
</dbReference>
<feature type="domain" description="PUL" evidence="7">
    <location>
        <begin position="545"/>
        <end position="819"/>
    </location>
</feature>
<comment type="subcellular location">
    <subcellularLocation>
        <location evidence="1">Cytoplasm</location>
    </subcellularLocation>
</comment>
<dbReference type="Gene3D" id="2.130.10.10">
    <property type="entry name" value="YVTN repeat-like/Quinoprotein amine dehydrogenase"/>
    <property type="match status" value="2"/>
</dbReference>
<dbReference type="GO" id="GO:0005634">
    <property type="term" value="C:nucleus"/>
    <property type="evidence" value="ECO:0007669"/>
    <property type="project" value="TreeGrafter"/>
</dbReference>
<evidence type="ECO:0000313" key="8">
    <source>
        <dbReference type="EMBL" id="CAE0728756.1"/>
    </source>
</evidence>
<evidence type="ECO:0000256" key="2">
    <source>
        <dbReference type="ARBA" id="ARBA00022490"/>
    </source>
</evidence>
<evidence type="ECO:0000256" key="3">
    <source>
        <dbReference type="ARBA" id="ARBA00022574"/>
    </source>
</evidence>
<evidence type="ECO:0000259" key="7">
    <source>
        <dbReference type="PROSITE" id="PS51396"/>
    </source>
</evidence>
<accession>A0A7S4AW22</accession>
<dbReference type="InterPro" id="IPR038122">
    <property type="entry name" value="PFU_sf"/>
</dbReference>
<dbReference type="Pfam" id="PF09070">
    <property type="entry name" value="PFU"/>
    <property type="match status" value="1"/>
</dbReference>
<name>A0A7S4AW22_9STRA</name>
<dbReference type="PROSITE" id="PS51396">
    <property type="entry name" value="PUL"/>
    <property type="match status" value="1"/>
</dbReference>
<evidence type="ECO:0000256" key="5">
    <source>
        <dbReference type="PROSITE-ProRule" id="PRU00221"/>
    </source>
</evidence>
<dbReference type="Pfam" id="PF08324">
    <property type="entry name" value="PUL"/>
    <property type="match status" value="1"/>
</dbReference>
<evidence type="ECO:0000259" key="6">
    <source>
        <dbReference type="PROSITE" id="PS51394"/>
    </source>
</evidence>
<dbReference type="PROSITE" id="PS51394">
    <property type="entry name" value="PFU"/>
    <property type="match status" value="1"/>
</dbReference>
<feature type="domain" description="PFU" evidence="6">
    <location>
        <begin position="423"/>
        <end position="518"/>
    </location>
</feature>
<dbReference type="Gene3D" id="1.25.10.10">
    <property type="entry name" value="Leucine-rich Repeat Variant"/>
    <property type="match status" value="1"/>
</dbReference>
<evidence type="ECO:0000256" key="4">
    <source>
        <dbReference type="ARBA" id="ARBA00022737"/>
    </source>
</evidence>
<dbReference type="Gene3D" id="3.10.20.870">
    <property type="entry name" value="PFU (PLAA family ubiquitin binding), C-terminal domain"/>
    <property type="match status" value="1"/>
</dbReference>
<dbReference type="InterPro" id="IPR011989">
    <property type="entry name" value="ARM-like"/>
</dbReference>
<dbReference type="GO" id="GO:0043161">
    <property type="term" value="P:proteasome-mediated ubiquitin-dependent protein catabolic process"/>
    <property type="evidence" value="ECO:0007669"/>
    <property type="project" value="TreeGrafter"/>
</dbReference>
<dbReference type="PROSITE" id="PS50294">
    <property type="entry name" value="WD_REPEATS_REGION"/>
    <property type="match status" value="1"/>
</dbReference>
<organism evidence="8">
    <name type="scientific">Pseudo-nitzschia australis</name>
    <dbReference type="NCBI Taxonomy" id="44445"/>
    <lineage>
        <taxon>Eukaryota</taxon>
        <taxon>Sar</taxon>
        <taxon>Stramenopiles</taxon>
        <taxon>Ochrophyta</taxon>
        <taxon>Bacillariophyta</taxon>
        <taxon>Bacillariophyceae</taxon>
        <taxon>Bacillariophycidae</taxon>
        <taxon>Bacillariales</taxon>
        <taxon>Bacillariaceae</taxon>
        <taxon>Pseudo-nitzschia</taxon>
    </lineage>
</organism>
<keyword evidence="4" id="KW-0677">Repeat</keyword>
<dbReference type="PROSITE" id="PS00678">
    <property type="entry name" value="WD_REPEATS_1"/>
    <property type="match status" value="1"/>
</dbReference>
<dbReference type="PANTHER" id="PTHR19849:SF0">
    <property type="entry name" value="PHOSPHOLIPASE A-2-ACTIVATING PROTEIN"/>
    <property type="match status" value="1"/>
</dbReference>
<sequence length="819" mass="87281">MQVDWELSRQFVSDSQGIRVACVLPASDPDVDNYRIVTGNQGGGLCEFSVPSGDLKPIEFQHDHAVTALLSSSHSSADNSGYYISGCKDNLVRVFDSSSHQLKATLKGHEKPVTSMAFVVPGANSDSCDYLVTGSWDGTAKVWDVHRQALLATLPGHENSTCVTGLPPSKDQPSTILKIATGSAGVAHNNQIEGHTVRIWSVNIQTGEVQCVNSVANDHDGPIRDIGSLGNGNVGSPSGLVATCSNDGSVRLRSSDTGDSLSILTFLHQQSSHPPMLLSVTPVLDAGSTDIVSSAEDGHVVVWNYQEEEAGKSAAPLSVSEPQIILHPSCVWQAIGLPEGDFATCCQDGTLRIFTKASDRMAPQAEKEAFVHTVQEAHTKTQSGPSAEEVAKLPLWETNVQKRGTSEGQVQLFNKNSTAIAAQWSMASQTWIEVGQVMGSADGGTVDGVQYDHALPIEIDQTGGGVAKLEIGYNNGENQFVAAQRFIDAHMLPQHHLNEIANYIEQRVKSEGRTLGEAVPGAAGGNGSGNPSPAATTGVPMVSYEHLPVPAYKSFELSAKTATTTLEKMKKKIHEHGHLSDSQLTTISNLMNTLAATNRYHSSQIENDELKVIADMLEKVPINEVFPALDLARLTVAHAHAAGSSNAAYWNTIICKALSMCADTSDVEGPAAVAIPMLSLRLFANAFRGGPGSLQAVTSQLGPVLRCNEKFIGSKNKNIRLSAATLLYNIAFYVFSLPNEGLSIGSQVVLQIDTILRSKIYETEALIRSLMALGTVAMASPEAKETAKSQFVVSRVEMSASPHGDLAKALAKEVYNVLS</sequence>
<dbReference type="SMART" id="SM00320">
    <property type="entry name" value="WD40"/>
    <property type="match status" value="5"/>
</dbReference>
<dbReference type="InterPro" id="IPR013535">
    <property type="entry name" value="PUL_dom"/>
</dbReference>
<proteinExistence type="predicted"/>
<dbReference type="InterPro" id="IPR015155">
    <property type="entry name" value="PFU"/>
</dbReference>
<reference evidence="8" key="1">
    <citation type="submission" date="2021-01" db="EMBL/GenBank/DDBJ databases">
        <authorList>
            <person name="Corre E."/>
            <person name="Pelletier E."/>
            <person name="Niang G."/>
            <person name="Scheremetjew M."/>
            <person name="Finn R."/>
            <person name="Kale V."/>
            <person name="Holt S."/>
            <person name="Cochrane G."/>
            <person name="Meng A."/>
            <person name="Brown T."/>
            <person name="Cohen L."/>
        </authorList>
    </citation>
    <scope>NUCLEOTIDE SEQUENCE</scope>
    <source>
        <strain evidence="8">10249 10 AB</strain>
    </source>
</reference>
<dbReference type="EMBL" id="HBIX01032726">
    <property type="protein sequence ID" value="CAE0728756.1"/>
    <property type="molecule type" value="Transcribed_RNA"/>
</dbReference>
<dbReference type="PROSITE" id="PS50082">
    <property type="entry name" value="WD_REPEATS_2"/>
    <property type="match status" value="1"/>
</dbReference>
<evidence type="ECO:0000256" key="1">
    <source>
        <dbReference type="ARBA" id="ARBA00004496"/>
    </source>
</evidence>
<dbReference type="PANTHER" id="PTHR19849">
    <property type="entry name" value="PHOSPHOLIPASE A-2-ACTIVATING PROTEIN"/>
    <property type="match status" value="1"/>
</dbReference>
<protein>
    <submittedName>
        <fullName evidence="8">Uncharacterized protein</fullName>
    </submittedName>
</protein>
<keyword evidence="2" id="KW-0963">Cytoplasm</keyword>
<feature type="repeat" description="WD" evidence="5">
    <location>
        <begin position="106"/>
        <end position="153"/>
    </location>
</feature>
<dbReference type="GO" id="GO:0043130">
    <property type="term" value="F:ubiquitin binding"/>
    <property type="evidence" value="ECO:0007669"/>
    <property type="project" value="TreeGrafter"/>
</dbReference>
<dbReference type="GO" id="GO:0010992">
    <property type="term" value="P:ubiquitin recycling"/>
    <property type="evidence" value="ECO:0007669"/>
    <property type="project" value="TreeGrafter"/>
</dbReference>
<dbReference type="InterPro" id="IPR015943">
    <property type="entry name" value="WD40/YVTN_repeat-like_dom_sf"/>
</dbReference>
<dbReference type="InterPro" id="IPR019775">
    <property type="entry name" value="WD40_repeat_CS"/>
</dbReference>
<dbReference type="GO" id="GO:0005737">
    <property type="term" value="C:cytoplasm"/>
    <property type="evidence" value="ECO:0007669"/>
    <property type="project" value="UniProtKB-SubCell"/>
</dbReference>
<dbReference type="SUPFAM" id="SSF50978">
    <property type="entry name" value="WD40 repeat-like"/>
    <property type="match status" value="1"/>
</dbReference>
<dbReference type="AlphaFoldDB" id="A0A7S4AW22"/>
<keyword evidence="3 5" id="KW-0853">WD repeat</keyword>